<comment type="caution">
    <text evidence="1">The sequence shown here is derived from an EMBL/GenBank/DDBJ whole genome shotgun (WGS) entry which is preliminary data.</text>
</comment>
<name>A0AAV5WAC7_9BILA</name>
<feature type="non-terminal residue" evidence="1">
    <location>
        <position position="355"/>
    </location>
</feature>
<sequence length="355" mass="38288">ACGTCSPPPLLHQCAPRHDCTSSRIITAEAENGCVKGVCEDGESYIAIRDASSGRVVADLSELSCDPFGRWRSSMFDVVGERVEAVCYRPKCKKCSLRELRCPPGRYCDSSLVAEPDASMVCYSLRCRTDSRLLVRDDSGSVRIASKIDCSHGANWVLTEMGTGEEISVTGVEAAVTCEYNPPPCQLCAPSSISSECPGEPHRPCTPLTQKGGVAEKSCRLNTCEPGDEIWVKLDSGWTHPDKLTMLGCAGDQGWIGNDGVTRLPVEAEVVCKRAPCDNCIVPTVSAFCPKEHGEKGCDSFAMRRNGTRFDSKTGCTSIICPNEGKIAFHNPSTGSYVTATKQMHCANGQWLTDL</sequence>
<protein>
    <submittedName>
        <fullName evidence="1">Uncharacterized protein</fullName>
    </submittedName>
</protein>
<organism evidence="1 2">
    <name type="scientific">Pristionchus fissidentatus</name>
    <dbReference type="NCBI Taxonomy" id="1538716"/>
    <lineage>
        <taxon>Eukaryota</taxon>
        <taxon>Metazoa</taxon>
        <taxon>Ecdysozoa</taxon>
        <taxon>Nematoda</taxon>
        <taxon>Chromadorea</taxon>
        <taxon>Rhabditida</taxon>
        <taxon>Rhabditina</taxon>
        <taxon>Diplogasteromorpha</taxon>
        <taxon>Diplogasteroidea</taxon>
        <taxon>Neodiplogasteridae</taxon>
        <taxon>Pristionchus</taxon>
    </lineage>
</organism>
<accession>A0AAV5WAC7</accession>
<evidence type="ECO:0000313" key="2">
    <source>
        <dbReference type="Proteomes" id="UP001432322"/>
    </source>
</evidence>
<proteinExistence type="predicted"/>
<evidence type="ECO:0000313" key="1">
    <source>
        <dbReference type="EMBL" id="GMT27358.1"/>
    </source>
</evidence>
<feature type="non-terminal residue" evidence="1">
    <location>
        <position position="1"/>
    </location>
</feature>
<dbReference type="EMBL" id="BTSY01000005">
    <property type="protein sequence ID" value="GMT27358.1"/>
    <property type="molecule type" value="Genomic_DNA"/>
</dbReference>
<dbReference type="AlphaFoldDB" id="A0AAV5WAC7"/>
<keyword evidence="2" id="KW-1185">Reference proteome</keyword>
<gene>
    <name evidence="1" type="ORF">PFISCL1PPCAC_18655</name>
</gene>
<dbReference type="Proteomes" id="UP001432322">
    <property type="component" value="Unassembled WGS sequence"/>
</dbReference>
<reference evidence="1" key="1">
    <citation type="submission" date="2023-10" db="EMBL/GenBank/DDBJ databases">
        <title>Genome assembly of Pristionchus species.</title>
        <authorList>
            <person name="Yoshida K."/>
            <person name="Sommer R.J."/>
        </authorList>
    </citation>
    <scope>NUCLEOTIDE SEQUENCE</scope>
    <source>
        <strain evidence="1">RS5133</strain>
    </source>
</reference>